<feature type="compositionally biased region" description="Low complexity" evidence="2">
    <location>
        <begin position="289"/>
        <end position="301"/>
    </location>
</feature>
<reference evidence="4" key="1">
    <citation type="submission" date="2022-03" db="EMBL/GenBank/DDBJ databases">
        <title>Draft genome sequence of Aduncisulcus paluster, a free-living microaerophilic Fornicata.</title>
        <authorList>
            <person name="Yuyama I."/>
            <person name="Kume K."/>
            <person name="Tamura T."/>
            <person name="Inagaki Y."/>
            <person name="Hashimoto T."/>
        </authorList>
    </citation>
    <scope>NUCLEOTIDE SEQUENCE</scope>
    <source>
        <strain evidence="4">NY0171</strain>
    </source>
</reference>
<accession>A0ABQ5JZU1</accession>
<name>A0ABQ5JZU1_9EUKA</name>
<feature type="compositionally biased region" description="Polar residues" evidence="2">
    <location>
        <begin position="102"/>
        <end position="131"/>
    </location>
</feature>
<dbReference type="Proteomes" id="UP001057375">
    <property type="component" value="Unassembled WGS sequence"/>
</dbReference>
<feature type="compositionally biased region" description="Low complexity" evidence="2">
    <location>
        <begin position="385"/>
        <end position="400"/>
    </location>
</feature>
<keyword evidence="1" id="KW-0694">RNA-binding</keyword>
<feature type="compositionally biased region" description="Basic and acidic residues" evidence="2">
    <location>
        <begin position="318"/>
        <end position="332"/>
    </location>
</feature>
<keyword evidence="5" id="KW-1185">Reference proteome</keyword>
<evidence type="ECO:0000259" key="3">
    <source>
        <dbReference type="PROSITE" id="PS50102"/>
    </source>
</evidence>
<dbReference type="InterPro" id="IPR000504">
    <property type="entry name" value="RRM_dom"/>
</dbReference>
<protein>
    <recommendedName>
        <fullName evidence="3">RRM domain-containing protein</fullName>
    </recommendedName>
</protein>
<dbReference type="SMART" id="SM00360">
    <property type="entry name" value="RRM"/>
    <property type="match status" value="1"/>
</dbReference>
<dbReference type="InterPro" id="IPR012677">
    <property type="entry name" value="Nucleotide-bd_a/b_plait_sf"/>
</dbReference>
<feature type="domain" description="RRM" evidence="3">
    <location>
        <begin position="3"/>
        <end position="79"/>
    </location>
</feature>
<gene>
    <name evidence="4" type="ORF">ADUPG1_012555</name>
</gene>
<dbReference type="CDD" id="cd00590">
    <property type="entry name" value="RRM_SF"/>
    <property type="match status" value="1"/>
</dbReference>
<feature type="compositionally biased region" description="Basic and acidic residues" evidence="2">
    <location>
        <begin position="414"/>
        <end position="436"/>
    </location>
</feature>
<organism evidence="4 5">
    <name type="scientific">Aduncisulcus paluster</name>
    <dbReference type="NCBI Taxonomy" id="2918883"/>
    <lineage>
        <taxon>Eukaryota</taxon>
        <taxon>Metamonada</taxon>
        <taxon>Carpediemonas-like organisms</taxon>
        <taxon>Aduncisulcus</taxon>
    </lineage>
</organism>
<dbReference type="EMBL" id="BQXS01012489">
    <property type="protein sequence ID" value="GKT23849.1"/>
    <property type="molecule type" value="Genomic_DNA"/>
</dbReference>
<sequence>MNKTVFIYNLPKEYVKSDFLSLVSKYANPDSHVERISFEDGNRFGFVDYKTYEEHKRAIDSLNGMTLGGRELIADVARVSLKKQRRRGKMTIHSQDIPKGTKSASSAPRSTFQSQHDSSSIPEHPQTTNYSMDKPSFDLYLQSHTHFLPRDSSVSSPTLPYRPFPGQSSHFVEGQGQQFITKSFCDYGTSSDYHDPTSSCFTSRRDMHPSYFYHFEEKGHIAPNNGIYFPTTEPKMPTRYHSFPPPSYDRFAGAYAQPVGYLHDSHSRSAINPHSIPYSSSTFPHDPSRVSGPPRSPSDSSMEFPACFGPSLVPTPMKDGKNPNHTHLDSHIDTPALPSLVPCSRGTASDSIYRRTESFEQEKLPFVSSDVMASSKVTPPRRASDSPPHVSSPFSVHVRSGPPHVNSTSSSTISDHRSPSHSFSEHSSDPISERSYSRQMADATITREREGDNAQHDSSRSISSSSGSSAFPEYLSFQSQPLQTTTSGMPSLAVGPQMAYAPTMTSCPSYPTSSRASSETPISLSSFSSSASLLERSQPLNLSDSLFALRSTQLVSQDLSMRGTTESLQDHQPNSFPHFEGVPSHSLAHKPIDNSYGPLPSLDPLLRTDHITQWAGEDTTEKSAKHSIVSSRKSVDRFTSIDDIPQLSTHCSG</sequence>
<evidence type="ECO:0000256" key="1">
    <source>
        <dbReference type="PROSITE-ProRule" id="PRU00176"/>
    </source>
</evidence>
<feature type="region of interest" description="Disordered" evidence="2">
    <location>
        <begin position="370"/>
        <end position="467"/>
    </location>
</feature>
<feature type="compositionally biased region" description="Polar residues" evidence="2">
    <location>
        <begin position="273"/>
        <end position="283"/>
    </location>
</feature>
<dbReference type="Gene3D" id="3.30.70.330">
    <property type="match status" value="1"/>
</dbReference>
<evidence type="ECO:0000256" key="2">
    <source>
        <dbReference type="SAM" id="MobiDB-lite"/>
    </source>
</evidence>
<proteinExistence type="predicted"/>
<feature type="compositionally biased region" description="Basic and acidic residues" evidence="2">
    <location>
        <begin position="445"/>
        <end position="459"/>
    </location>
</feature>
<evidence type="ECO:0000313" key="5">
    <source>
        <dbReference type="Proteomes" id="UP001057375"/>
    </source>
</evidence>
<dbReference type="InterPro" id="IPR035979">
    <property type="entry name" value="RBD_domain_sf"/>
</dbReference>
<dbReference type="Pfam" id="PF00076">
    <property type="entry name" value="RRM_1"/>
    <property type="match status" value="1"/>
</dbReference>
<dbReference type="PROSITE" id="PS50102">
    <property type="entry name" value="RRM"/>
    <property type="match status" value="1"/>
</dbReference>
<evidence type="ECO:0000313" key="4">
    <source>
        <dbReference type="EMBL" id="GKT23849.1"/>
    </source>
</evidence>
<feature type="region of interest" description="Disordered" evidence="2">
    <location>
        <begin position="273"/>
        <end position="343"/>
    </location>
</feature>
<comment type="caution">
    <text evidence="4">The sequence shown here is derived from an EMBL/GenBank/DDBJ whole genome shotgun (WGS) entry which is preliminary data.</text>
</comment>
<dbReference type="SUPFAM" id="SSF54928">
    <property type="entry name" value="RNA-binding domain, RBD"/>
    <property type="match status" value="1"/>
</dbReference>
<feature type="region of interest" description="Disordered" evidence="2">
    <location>
        <begin position="84"/>
        <end position="134"/>
    </location>
</feature>